<dbReference type="Proteomes" id="UP001443914">
    <property type="component" value="Unassembled WGS sequence"/>
</dbReference>
<dbReference type="AlphaFoldDB" id="A0AAW1LLR7"/>
<evidence type="ECO:0000313" key="1">
    <source>
        <dbReference type="EMBL" id="KAK9734003.1"/>
    </source>
</evidence>
<keyword evidence="2" id="KW-1185">Reference proteome</keyword>
<reference evidence="1" key="1">
    <citation type="submission" date="2024-03" db="EMBL/GenBank/DDBJ databases">
        <title>WGS assembly of Saponaria officinalis var. Norfolk2.</title>
        <authorList>
            <person name="Jenkins J."/>
            <person name="Shu S."/>
            <person name="Grimwood J."/>
            <person name="Barry K."/>
            <person name="Goodstein D."/>
            <person name="Schmutz J."/>
            <person name="Leebens-Mack J."/>
            <person name="Osbourn A."/>
        </authorList>
    </citation>
    <scope>NUCLEOTIDE SEQUENCE [LARGE SCALE GENOMIC DNA]</scope>
    <source>
        <strain evidence="1">JIC</strain>
    </source>
</reference>
<accession>A0AAW1LLR7</accession>
<proteinExistence type="predicted"/>
<comment type="caution">
    <text evidence="1">The sequence shown here is derived from an EMBL/GenBank/DDBJ whole genome shotgun (WGS) entry which is preliminary data.</text>
</comment>
<protein>
    <submittedName>
        <fullName evidence="1">Uncharacterized protein</fullName>
    </submittedName>
</protein>
<evidence type="ECO:0000313" key="2">
    <source>
        <dbReference type="Proteomes" id="UP001443914"/>
    </source>
</evidence>
<dbReference type="EMBL" id="JBDFQZ010000004">
    <property type="protein sequence ID" value="KAK9734003.1"/>
    <property type="molecule type" value="Genomic_DNA"/>
</dbReference>
<gene>
    <name evidence="1" type="ORF">RND81_04G107500</name>
</gene>
<sequence>MAIRGSSLWTDVPQASAMNESLCVSPGNSHSKCPTRFANTSSALTVANDIPGHPRLPAPNGINSKSFPFMSSDLFKNLSGFLLWIVPRSRVSMYSPSIDDNVCPCSNVIILDFGIVR</sequence>
<name>A0AAW1LLR7_SAPOF</name>
<organism evidence="1 2">
    <name type="scientific">Saponaria officinalis</name>
    <name type="common">Common soapwort</name>
    <name type="synonym">Lychnis saponaria</name>
    <dbReference type="NCBI Taxonomy" id="3572"/>
    <lineage>
        <taxon>Eukaryota</taxon>
        <taxon>Viridiplantae</taxon>
        <taxon>Streptophyta</taxon>
        <taxon>Embryophyta</taxon>
        <taxon>Tracheophyta</taxon>
        <taxon>Spermatophyta</taxon>
        <taxon>Magnoliopsida</taxon>
        <taxon>eudicotyledons</taxon>
        <taxon>Gunneridae</taxon>
        <taxon>Pentapetalae</taxon>
        <taxon>Caryophyllales</taxon>
        <taxon>Caryophyllaceae</taxon>
        <taxon>Caryophylleae</taxon>
        <taxon>Saponaria</taxon>
    </lineage>
</organism>